<keyword evidence="2" id="KW-0645">Protease</keyword>
<gene>
    <name evidence="2" type="ORF">H8S01_10655</name>
</gene>
<organism evidence="2 3">
    <name type="scientific">Lachnospira hominis</name>
    <name type="common">ex Liu et al. 2021</name>
    <dbReference type="NCBI Taxonomy" id="2763051"/>
    <lineage>
        <taxon>Bacteria</taxon>
        <taxon>Bacillati</taxon>
        <taxon>Bacillota</taxon>
        <taxon>Clostridia</taxon>
        <taxon>Lachnospirales</taxon>
        <taxon>Lachnospiraceae</taxon>
        <taxon>Lachnospira</taxon>
    </lineage>
</organism>
<accession>A0ABR7G1W0</accession>
<evidence type="ECO:0000313" key="3">
    <source>
        <dbReference type="Proteomes" id="UP000628463"/>
    </source>
</evidence>
<comment type="caution">
    <text evidence="2">The sequence shown here is derived from an EMBL/GenBank/DDBJ whole genome shotgun (WGS) entry which is preliminary data.</text>
</comment>
<dbReference type="Pfam" id="PF14343">
    <property type="entry name" value="PrcB_C"/>
    <property type="match status" value="1"/>
</dbReference>
<protein>
    <submittedName>
        <fullName evidence="2">Protease complex subunit PrcB family protein</fullName>
    </submittedName>
</protein>
<dbReference type="RefSeq" id="WP_186837185.1">
    <property type="nucleotide sequence ID" value="NZ_JACOPD010000007.1"/>
</dbReference>
<evidence type="ECO:0000259" key="1">
    <source>
        <dbReference type="Pfam" id="PF14343"/>
    </source>
</evidence>
<sequence>MKKRNVFKRIEAKRHLIPVLLVIAVLLSGMCVLPGCSLKGINNTKKEEIDYTVVEDEDLPAELKKLIDEKKGSTLKMTYTTKDYTYMVAGYGTMTTSGYSISVNDVYLGENSIYVDLSLAGPKTQEPVTQRATTPYIVLKTEKREEPVVFKM</sequence>
<dbReference type="GO" id="GO:0006508">
    <property type="term" value="P:proteolysis"/>
    <property type="evidence" value="ECO:0007669"/>
    <property type="project" value="UniProtKB-KW"/>
</dbReference>
<keyword evidence="2" id="KW-0378">Hydrolase</keyword>
<dbReference type="InterPro" id="IPR025748">
    <property type="entry name" value="PrcB_C_dom"/>
</dbReference>
<feature type="domain" description="PrcB C-terminal" evidence="1">
    <location>
        <begin position="85"/>
        <end position="142"/>
    </location>
</feature>
<name>A0ABR7G1W0_9FIRM</name>
<keyword evidence="3" id="KW-1185">Reference proteome</keyword>
<dbReference type="GO" id="GO:0008233">
    <property type="term" value="F:peptidase activity"/>
    <property type="evidence" value="ECO:0007669"/>
    <property type="project" value="UniProtKB-KW"/>
</dbReference>
<dbReference type="EMBL" id="JACOPD010000007">
    <property type="protein sequence ID" value="MBC5681418.1"/>
    <property type="molecule type" value="Genomic_DNA"/>
</dbReference>
<reference evidence="2 3" key="1">
    <citation type="submission" date="2020-08" db="EMBL/GenBank/DDBJ databases">
        <title>Genome public.</title>
        <authorList>
            <person name="Liu C."/>
            <person name="Sun Q."/>
        </authorList>
    </citation>
    <scope>NUCLEOTIDE SEQUENCE [LARGE SCALE GENOMIC DNA]</scope>
    <source>
        <strain evidence="2 3">NSJ-43</strain>
    </source>
</reference>
<evidence type="ECO:0000313" key="2">
    <source>
        <dbReference type="EMBL" id="MBC5681418.1"/>
    </source>
</evidence>
<dbReference type="Proteomes" id="UP000628463">
    <property type="component" value="Unassembled WGS sequence"/>
</dbReference>
<proteinExistence type="predicted"/>